<organism evidence="1 2">
    <name type="scientific">Ambispora gerdemannii</name>
    <dbReference type="NCBI Taxonomy" id="144530"/>
    <lineage>
        <taxon>Eukaryota</taxon>
        <taxon>Fungi</taxon>
        <taxon>Fungi incertae sedis</taxon>
        <taxon>Mucoromycota</taxon>
        <taxon>Glomeromycotina</taxon>
        <taxon>Glomeromycetes</taxon>
        <taxon>Archaeosporales</taxon>
        <taxon>Ambisporaceae</taxon>
        <taxon>Ambispora</taxon>
    </lineage>
</organism>
<keyword evidence="2" id="KW-1185">Reference proteome</keyword>
<proteinExistence type="predicted"/>
<name>A0A9N9EZ88_9GLOM</name>
<evidence type="ECO:0000313" key="1">
    <source>
        <dbReference type="EMBL" id="CAG8499044.1"/>
    </source>
</evidence>
<dbReference type="Proteomes" id="UP000789831">
    <property type="component" value="Unassembled WGS sequence"/>
</dbReference>
<dbReference type="SUPFAM" id="SSF52047">
    <property type="entry name" value="RNI-like"/>
    <property type="match status" value="1"/>
</dbReference>
<dbReference type="OrthoDB" id="2319711at2759"/>
<protein>
    <submittedName>
        <fullName evidence="1">4746_t:CDS:1</fullName>
    </submittedName>
</protein>
<dbReference type="AlphaFoldDB" id="A0A9N9EZ88"/>
<evidence type="ECO:0000313" key="2">
    <source>
        <dbReference type="Proteomes" id="UP000789831"/>
    </source>
</evidence>
<gene>
    <name evidence="1" type="ORF">AGERDE_LOCUS4150</name>
</gene>
<sequence length="381" mass="43876">MASTFVELCLHEIFKHFAVSEDSNEFNCNRQQLFHFALVNRHWCNTAIPLLWRRPFPLISEKASAIFISTLLNCFDKDEQESRPLFQYNIFIKQLSLGSLSVAIFNWTNSECYHNHNKQESRKNDPPKSLLGKLKTIRLNRSKSKRYHNQQESQKNYNPESLLETFKAICHNLIDSTTNTFLEIEFKDCNYNYNIFQIPNSKTSLEQLRSLTISLTDSAELLESTSKTCPNLSTLEIIFSLSLFSETCQLLSYLSSFTNLKFLRIDCGTYIGDQFINELGKNLSKRLETFSIKGYLKFSADSLKLFLHGAKGIHFKSLEFPYSHISDEHVEIILEAINDPNLDVLIQQIEAPLTSNQLKKCKDHGIALKNTCSCITCEFVS</sequence>
<dbReference type="EMBL" id="CAJVPL010000453">
    <property type="protein sequence ID" value="CAG8499044.1"/>
    <property type="molecule type" value="Genomic_DNA"/>
</dbReference>
<reference evidence="1" key="1">
    <citation type="submission" date="2021-06" db="EMBL/GenBank/DDBJ databases">
        <authorList>
            <person name="Kallberg Y."/>
            <person name="Tangrot J."/>
            <person name="Rosling A."/>
        </authorList>
    </citation>
    <scope>NUCLEOTIDE SEQUENCE</scope>
    <source>
        <strain evidence="1">MT106</strain>
    </source>
</reference>
<comment type="caution">
    <text evidence="1">The sequence shown here is derived from an EMBL/GenBank/DDBJ whole genome shotgun (WGS) entry which is preliminary data.</text>
</comment>
<accession>A0A9N9EZ88</accession>